<keyword evidence="1" id="KW-1133">Transmembrane helix</keyword>
<dbReference type="RefSeq" id="XP_005839415.1">
    <property type="nucleotide sequence ID" value="XM_005839358.1"/>
</dbReference>
<dbReference type="OrthoDB" id="10632420at2759"/>
<reference evidence="2 4" key="1">
    <citation type="journal article" date="2012" name="Nature">
        <title>Algal genomes reveal evolutionary mosaicism and the fate of nucleomorphs.</title>
        <authorList>
            <consortium name="DOE Joint Genome Institute"/>
            <person name="Curtis B.A."/>
            <person name="Tanifuji G."/>
            <person name="Burki F."/>
            <person name="Gruber A."/>
            <person name="Irimia M."/>
            <person name="Maruyama S."/>
            <person name="Arias M.C."/>
            <person name="Ball S.G."/>
            <person name="Gile G.H."/>
            <person name="Hirakawa Y."/>
            <person name="Hopkins J.F."/>
            <person name="Kuo A."/>
            <person name="Rensing S.A."/>
            <person name="Schmutz J."/>
            <person name="Symeonidi A."/>
            <person name="Elias M."/>
            <person name="Eveleigh R.J."/>
            <person name="Herman E.K."/>
            <person name="Klute M.J."/>
            <person name="Nakayama T."/>
            <person name="Obornik M."/>
            <person name="Reyes-Prieto A."/>
            <person name="Armbrust E.V."/>
            <person name="Aves S.J."/>
            <person name="Beiko R.G."/>
            <person name="Coutinho P."/>
            <person name="Dacks J.B."/>
            <person name="Durnford D.G."/>
            <person name="Fast N.M."/>
            <person name="Green B.R."/>
            <person name="Grisdale C.J."/>
            <person name="Hempel F."/>
            <person name="Henrissat B."/>
            <person name="Hoppner M.P."/>
            <person name="Ishida K."/>
            <person name="Kim E."/>
            <person name="Koreny L."/>
            <person name="Kroth P.G."/>
            <person name="Liu Y."/>
            <person name="Malik S.B."/>
            <person name="Maier U.G."/>
            <person name="McRose D."/>
            <person name="Mock T."/>
            <person name="Neilson J.A."/>
            <person name="Onodera N.T."/>
            <person name="Poole A.M."/>
            <person name="Pritham E.J."/>
            <person name="Richards T.A."/>
            <person name="Rocap G."/>
            <person name="Roy S.W."/>
            <person name="Sarai C."/>
            <person name="Schaack S."/>
            <person name="Shirato S."/>
            <person name="Slamovits C.H."/>
            <person name="Spencer D.F."/>
            <person name="Suzuki S."/>
            <person name="Worden A.Z."/>
            <person name="Zauner S."/>
            <person name="Barry K."/>
            <person name="Bell C."/>
            <person name="Bharti A.K."/>
            <person name="Crow J.A."/>
            <person name="Grimwood J."/>
            <person name="Kramer R."/>
            <person name="Lindquist E."/>
            <person name="Lucas S."/>
            <person name="Salamov A."/>
            <person name="McFadden G.I."/>
            <person name="Lane C.E."/>
            <person name="Keeling P.J."/>
            <person name="Gray M.W."/>
            <person name="Grigoriev I.V."/>
            <person name="Archibald J.M."/>
        </authorList>
    </citation>
    <scope>NUCLEOTIDE SEQUENCE</scope>
    <source>
        <strain evidence="2 4">CCMP2712</strain>
    </source>
</reference>
<organism evidence="2">
    <name type="scientific">Guillardia theta (strain CCMP2712)</name>
    <name type="common">Cryptophyte</name>
    <dbReference type="NCBI Taxonomy" id="905079"/>
    <lineage>
        <taxon>Eukaryota</taxon>
        <taxon>Cryptophyceae</taxon>
        <taxon>Pyrenomonadales</taxon>
        <taxon>Geminigeraceae</taxon>
        <taxon>Guillardia</taxon>
    </lineage>
</organism>
<keyword evidence="4" id="KW-1185">Reference proteome</keyword>
<evidence type="ECO:0000313" key="3">
    <source>
        <dbReference type="EnsemblProtists" id="EKX52435"/>
    </source>
</evidence>
<dbReference type="EnsemblProtists" id="EKX52435">
    <property type="protein sequence ID" value="EKX52435"/>
    <property type="gene ID" value="GUITHDRAFT_150551"/>
</dbReference>
<dbReference type="Proteomes" id="UP000011087">
    <property type="component" value="Unassembled WGS sequence"/>
</dbReference>
<evidence type="ECO:0000313" key="4">
    <source>
        <dbReference type="Proteomes" id="UP000011087"/>
    </source>
</evidence>
<sequence>MARSTAVVAVVGAIATIAVMLVKNGSKERVELLERTNIRSPQYYLKQAAEDRSQPYELAKKGRIQSLANWQSGALAGTANLVEECSHGNNDACNELAANPAAMHALQGIDDSNPKGFSARHPRSASNLRAKVNKDFKRTRRVSPRFQSQARVPEPLSYYGKNLVPAQLKNY</sequence>
<dbReference type="HOGENOM" id="CLU_1567011_0_0_1"/>
<accession>L1JW54</accession>
<dbReference type="EMBL" id="JH992972">
    <property type="protein sequence ID" value="EKX52435.1"/>
    <property type="molecule type" value="Genomic_DNA"/>
</dbReference>
<dbReference type="AlphaFoldDB" id="L1JW54"/>
<gene>
    <name evidence="2" type="ORF">GUITHDRAFT_150551</name>
</gene>
<feature type="non-terminal residue" evidence="2">
    <location>
        <position position="1"/>
    </location>
</feature>
<dbReference type="KEGG" id="gtt:GUITHDRAFT_150551"/>
<name>L1JW54_GUITC</name>
<protein>
    <submittedName>
        <fullName evidence="2 3">Uncharacterized protein</fullName>
    </submittedName>
</protein>
<keyword evidence="1" id="KW-0472">Membrane</keyword>
<reference evidence="4" key="2">
    <citation type="submission" date="2012-11" db="EMBL/GenBank/DDBJ databases">
        <authorList>
            <person name="Kuo A."/>
            <person name="Curtis B.A."/>
            <person name="Tanifuji G."/>
            <person name="Burki F."/>
            <person name="Gruber A."/>
            <person name="Irimia M."/>
            <person name="Maruyama S."/>
            <person name="Arias M.C."/>
            <person name="Ball S.G."/>
            <person name="Gile G.H."/>
            <person name="Hirakawa Y."/>
            <person name="Hopkins J.F."/>
            <person name="Rensing S.A."/>
            <person name="Schmutz J."/>
            <person name="Symeonidi A."/>
            <person name="Elias M."/>
            <person name="Eveleigh R.J."/>
            <person name="Herman E.K."/>
            <person name="Klute M.J."/>
            <person name="Nakayama T."/>
            <person name="Obornik M."/>
            <person name="Reyes-Prieto A."/>
            <person name="Armbrust E.V."/>
            <person name="Aves S.J."/>
            <person name="Beiko R.G."/>
            <person name="Coutinho P."/>
            <person name="Dacks J.B."/>
            <person name="Durnford D.G."/>
            <person name="Fast N.M."/>
            <person name="Green B.R."/>
            <person name="Grisdale C."/>
            <person name="Hempe F."/>
            <person name="Henrissat B."/>
            <person name="Hoppner M.P."/>
            <person name="Ishida K.-I."/>
            <person name="Kim E."/>
            <person name="Koreny L."/>
            <person name="Kroth P.G."/>
            <person name="Liu Y."/>
            <person name="Malik S.-B."/>
            <person name="Maier U.G."/>
            <person name="McRose D."/>
            <person name="Mock T."/>
            <person name="Neilson J.A."/>
            <person name="Onodera N.T."/>
            <person name="Poole A.M."/>
            <person name="Pritham E.J."/>
            <person name="Richards T.A."/>
            <person name="Rocap G."/>
            <person name="Roy S.W."/>
            <person name="Sarai C."/>
            <person name="Schaack S."/>
            <person name="Shirato S."/>
            <person name="Slamovits C.H."/>
            <person name="Spencer D.F."/>
            <person name="Suzuki S."/>
            <person name="Worden A.Z."/>
            <person name="Zauner S."/>
            <person name="Barry K."/>
            <person name="Bell C."/>
            <person name="Bharti A.K."/>
            <person name="Crow J.A."/>
            <person name="Grimwood J."/>
            <person name="Kramer R."/>
            <person name="Lindquist E."/>
            <person name="Lucas S."/>
            <person name="Salamov A."/>
            <person name="McFadden G.I."/>
            <person name="Lane C.E."/>
            <person name="Keeling P.J."/>
            <person name="Gray M.W."/>
            <person name="Grigoriev I.V."/>
            <person name="Archibald J.M."/>
        </authorList>
    </citation>
    <scope>NUCLEOTIDE SEQUENCE</scope>
    <source>
        <strain evidence="4">CCMP2712</strain>
    </source>
</reference>
<reference evidence="3" key="3">
    <citation type="submission" date="2016-03" db="UniProtKB">
        <authorList>
            <consortium name="EnsemblProtists"/>
        </authorList>
    </citation>
    <scope>IDENTIFICATION</scope>
</reference>
<dbReference type="GeneID" id="17309113"/>
<evidence type="ECO:0000256" key="1">
    <source>
        <dbReference type="SAM" id="Phobius"/>
    </source>
</evidence>
<proteinExistence type="predicted"/>
<keyword evidence="1" id="KW-0812">Transmembrane</keyword>
<feature type="transmembrane region" description="Helical" evidence="1">
    <location>
        <begin position="6"/>
        <end position="22"/>
    </location>
</feature>
<dbReference type="PaxDb" id="55529-EKX52435"/>
<evidence type="ECO:0000313" key="2">
    <source>
        <dbReference type="EMBL" id="EKX52435.1"/>
    </source>
</evidence>